<proteinExistence type="predicted"/>
<dbReference type="AlphaFoldDB" id="A0A4U2Y141"/>
<keyword evidence="3" id="KW-1185">Reference proteome</keyword>
<evidence type="ECO:0000313" key="3">
    <source>
        <dbReference type="Proteomes" id="UP000307841"/>
    </source>
</evidence>
<dbReference type="EMBL" id="SZNK01000001">
    <property type="protein sequence ID" value="TKI54099.1"/>
    <property type="molecule type" value="Genomic_DNA"/>
</dbReference>
<protein>
    <submittedName>
        <fullName evidence="2">Uncharacterized protein</fullName>
    </submittedName>
</protein>
<feature type="transmembrane region" description="Helical" evidence="1">
    <location>
        <begin position="34"/>
        <end position="52"/>
    </location>
</feature>
<keyword evidence="1" id="KW-0812">Transmembrane</keyword>
<accession>A0A4U2Y141</accession>
<feature type="transmembrane region" description="Helical" evidence="1">
    <location>
        <begin position="7"/>
        <end position="28"/>
    </location>
</feature>
<organism evidence="2 3">
    <name type="scientific">Brevibacillus antibioticus</name>
    <dbReference type="NCBI Taxonomy" id="2570228"/>
    <lineage>
        <taxon>Bacteria</taxon>
        <taxon>Bacillati</taxon>
        <taxon>Bacillota</taxon>
        <taxon>Bacilli</taxon>
        <taxon>Bacillales</taxon>
        <taxon>Paenibacillaceae</taxon>
        <taxon>Brevibacillus</taxon>
    </lineage>
</organism>
<sequence>MKSSSMFSLSLICGLLASVGTIIIWYILLYDKPTVSVFTALCLLLPAIFGLITSFLKQPLIIISFVVSLPLSLYLLLTGDMFTLFFVSSVLYFISAAFKWKISKVNSFLFILP</sequence>
<feature type="transmembrane region" description="Helical" evidence="1">
    <location>
        <begin position="82"/>
        <end position="100"/>
    </location>
</feature>
<feature type="transmembrane region" description="Helical" evidence="1">
    <location>
        <begin position="59"/>
        <end position="76"/>
    </location>
</feature>
<keyword evidence="1" id="KW-0472">Membrane</keyword>
<gene>
    <name evidence="2" type="ORF">E8L90_00760</name>
</gene>
<name>A0A4U2Y141_9BACL</name>
<comment type="caution">
    <text evidence="2">The sequence shown here is derived from an EMBL/GenBank/DDBJ whole genome shotgun (WGS) entry which is preliminary data.</text>
</comment>
<evidence type="ECO:0000256" key="1">
    <source>
        <dbReference type="SAM" id="Phobius"/>
    </source>
</evidence>
<evidence type="ECO:0000313" key="2">
    <source>
        <dbReference type="EMBL" id="TKI54099.1"/>
    </source>
</evidence>
<reference evidence="2 3" key="1">
    <citation type="submission" date="2019-04" db="EMBL/GenBank/DDBJ databases">
        <title>Whole genome sequencing of Brevibacillus sp. TGS2-1.</title>
        <authorList>
            <person name="Choi A."/>
        </authorList>
    </citation>
    <scope>NUCLEOTIDE SEQUENCE [LARGE SCALE GENOMIC DNA]</scope>
    <source>
        <strain evidence="2 3">TGS2-1</strain>
    </source>
</reference>
<dbReference type="Proteomes" id="UP000307841">
    <property type="component" value="Unassembled WGS sequence"/>
</dbReference>
<keyword evidence="1" id="KW-1133">Transmembrane helix</keyword>